<organism evidence="3 4">
    <name type="scientific">Tagetes erecta</name>
    <name type="common">African marigold</name>
    <dbReference type="NCBI Taxonomy" id="13708"/>
    <lineage>
        <taxon>Eukaryota</taxon>
        <taxon>Viridiplantae</taxon>
        <taxon>Streptophyta</taxon>
        <taxon>Embryophyta</taxon>
        <taxon>Tracheophyta</taxon>
        <taxon>Spermatophyta</taxon>
        <taxon>Magnoliopsida</taxon>
        <taxon>eudicotyledons</taxon>
        <taxon>Gunneridae</taxon>
        <taxon>Pentapetalae</taxon>
        <taxon>asterids</taxon>
        <taxon>campanulids</taxon>
        <taxon>Asterales</taxon>
        <taxon>Asteraceae</taxon>
        <taxon>Asteroideae</taxon>
        <taxon>Heliantheae alliance</taxon>
        <taxon>Tageteae</taxon>
        <taxon>Tagetes</taxon>
    </lineage>
</organism>
<sequence>MRIVSCNSLIEIFETHHDINNNNSDVGCDSGTNTNEENVTTDYTTLAIPRLEYINRLELSNLKNLAWSTTSEGTSLSATTLKHFPWSYHNLIEMHLKYNYEDTNIIPTNELQLLQKVERIRVEDCYYAVEVFSLDESQTAVVEVPNLRHLEFISLGRIKYIVRSNHLGSVLAFPNLTTMSIVSCESLEHVFTISMLASFSQLQELSVSNCENLVVVVKETEEPESEYESESASSVLSFDDDNAWNVVW</sequence>
<comment type="caution">
    <text evidence="3">The sequence shown here is derived from an EMBL/GenBank/DDBJ whole genome shotgun (WGS) entry which is preliminary data.</text>
</comment>
<reference evidence="3" key="1">
    <citation type="journal article" date="2023" name="bioRxiv">
        <title>Improved chromosome-level genome assembly for marigold (Tagetes erecta).</title>
        <authorList>
            <person name="Jiang F."/>
            <person name="Yuan L."/>
            <person name="Wang S."/>
            <person name="Wang H."/>
            <person name="Xu D."/>
            <person name="Wang A."/>
            <person name="Fan W."/>
        </authorList>
    </citation>
    <scope>NUCLEOTIDE SEQUENCE</scope>
    <source>
        <strain evidence="3">WSJ</strain>
        <tissue evidence="3">Leaf</tissue>
    </source>
</reference>
<accession>A0AAD8K037</accession>
<dbReference type="PANTHER" id="PTHR33463">
    <property type="entry name" value="NB-ARC DOMAIN-CONTAINING PROTEIN-RELATED"/>
    <property type="match status" value="1"/>
</dbReference>
<dbReference type="InterPro" id="IPR032675">
    <property type="entry name" value="LRR_dom_sf"/>
</dbReference>
<dbReference type="SUPFAM" id="SSF52047">
    <property type="entry name" value="RNI-like"/>
    <property type="match status" value="1"/>
</dbReference>
<dbReference type="InterPro" id="IPR050905">
    <property type="entry name" value="Plant_NBS-LRR"/>
</dbReference>
<gene>
    <name evidence="3" type="ORF">QVD17_34622</name>
</gene>
<dbReference type="Pfam" id="PF23247">
    <property type="entry name" value="LRR_RPS2"/>
    <property type="match status" value="1"/>
</dbReference>
<keyword evidence="1" id="KW-0611">Plant defense</keyword>
<name>A0AAD8K037_TARER</name>
<protein>
    <recommendedName>
        <fullName evidence="2">Disease resistance protein At4g27190-like leucine-rich repeats domain-containing protein</fullName>
    </recommendedName>
</protein>
<dbReference type="AlphaFoldDB" id="A0AAD8K037"/>
<evidence type="ECO:0000313" key="3">
    <source>
        <dbReference type="EMBL" id="KAK1412973.1"/>
    </source>
</evidence>
<dbReference type="EMBL" id="JAUHHV010000009">
    <property type="protein sequence ID" value="KAK1412973.1"/>
    <property type="molecule type" value="Genomic_DNA"/>
</dbReference>
<evidence type="ECO:0000313" key="4">
    <source>
        <dbReference type="Proteomes" id="UP001229421"/>
    </source>
</evidence>
<dbReference type="Proteomes" id="UP001229421">
    <property type="component" value="Unassembled WGS sequence"/>
</dbReference>
<evidence type="ECO:0000259" key="2">
    <source>
        <dbReference type="Pfam" id="PF23247"/>
    </source>
</evidence>
<feature type="domain" description="Disease resistance protein At4g27190-like leucine-rich repeats" evidence="2">
    <location>
        <begin position="87"/>
        <end position="211"/>
    </location>
</feature>
<evidence type="ECO:0000256" key="1">
    <source>
        <dbReference type="ARBA" id="ARBA00022821"/>
    </source>
</evidence>
<dbReference type="Gene3D" id="3.80.10.10">
    <property type="entry name" value="Ribonuclease Inhibitor"/>
    <property type="match status" value="1"/>
</dbReference>
<dbReference type="InterPro" id="IPR057135">
    <property type="entry name" value="At4g27190-like_LRR"/>
</dbReference>
<keyword evidence="4" id="KW-1185">Reference proteome</keyword>
<proteinExistence type="predicted"/>